<keyword evidence="4" id="KW-1185">Reference proteome</keyword>
<dbReference type="NCBIfam" id="NF006597">
    <property type="entry name" value="PRK09134.1"/>
    <property type="match status" value="1"/>
</dbReference>
<dbReference type="Gene3D" id="3.40.50.720">
    <property type="entry name" value="NAD(P)-binding Rossmann-like Domain"/>
    <property type="match status" value="1"/>
</dbReference>
<keyword evidence="2 3" id="KW-0560">Oxidoreductase</keyword>
<dbReference type="PANTHER" id="PTHR43639:SF1">
    <property type="entry name" value="SHORT-CHAIN DEHYDROGENASE_REDUCTASE FAMILY PROTEIN"/>
    <property type="match status" value="1"/>
</dbReference>
<evidence type="ECO:0000256" key="2">
    <source>
        <dbReference type="ARBA" id="ARBA00023002"/>
    </source>
</evidence>
<organism evidence="3 4">
    <name type="scientific">Variibacter gotjawalensis</name>
    <dbReference type="NCBI Taxonomy" id="1333996"/>
    <lineage>
        <taxon>Bacteria</taxon>
        <taxon>Pseudomonadati</taxon>
        <taxon>Pseudomonadota</taxon>
        <taxon>Alphaproteobacteria</taxon>
        <taxon>Hyphomicrobiales</taxon>
        <taxon>Nitrobacteraceae</taxon>
        <taxon>Variibacter</taxon>
    </lineage>
</organism>
<dbReference type="InterPro" id="IPR002347">
    <property type="entry name" value="SDR_fam"/>
</dbReference>
<evidence type="ECO:0000313" key="3">
    <source>
        <dbReference type="EMBL" id="BAT59242.1"/>
    </source>
</evidence>
<comment type="similarity">
    <text evidence="1">Belongs to the short-chain dehydrogenases/reductases (SDR) family.</text>
</comment>
<dbReference type="PANTHER" id="PTHR43639">
    <property type="entry name" value="OXIDOREDUCTASE, SHORT-CHAIN DEHYDROGENASE/REDUCTASE FAMILY (AFU_ORTHOLOGUE AFUA_5G02870)"/>
    <property type="match status" value="1"/>
</dbReference>
<proteinExistence type="inferred from homology"/>
<dbReference type="RefSeq" id="WP_096354360.1">
    <property type="nucleotide sequence ID" value="NZ_AP014946.1"/>
</dbReference>
<dbReference type="GO" id="GO:0047936">
    <property type="term" value="F:glucose 1-dehydrogenase [NAD(P)+] activity"/>
    <property type="evidence" value="ECO:0007669"/>
    <property type="project" value="UniProtKB-EC"/>
</dbReference>
<evidence type="ECO:0000313" key="4">
    <source>
        <dbReference type="Proteomes" id="UP000236884"/>
    </source>
</evidence>
<accession>A0A0S3PTF8</accession>
<dbReference type="Proteomes" id="UP000236884">
    <property type="component" value="Chromosome"/>
</dbReference>
<dbReference type="Pfam" id="PF13561">
    <property type="entry name" value="adh_short_C2"/>
    <property type="match status" value="1"/>
</dbReference>
<reference evidence="3 4" key="1">
    <citation type="submission" date="2015-08" db="EMBL/GenBank/DDBJ databases">
        <title>Investigation of the bacterial diversity of lava forest soil.</title>
        <authorList>
            <person name="Lee J.S."/>
        </authorList>
    </citation>
    <scope>NUCLEOTIDE SEQUENCE [LARGE SCALE GENOMIC DNA]</scope>
    <source>
        <strain evidence="3 4">GJW-30</strain>
    </source>
</reference>
<gene>
    <name evidence="3" type="primary">ycdF</name>
    <name evidence="3" type="ORF">GJW-30_1_01773</name>
</gene>
<dbReference type="OrthoDB" id="9786360at2"/>
<dbReference type="SUPFAM" id="SSF51735">
    <property type="entry name" value="NAD(P)-binding Rossmann-fold domains"/>
    <property type="match status" value="1"/>
</dbReference>
<dbReference type="InterPro" id="IPR036291">
    <property type="entry name" value="NAD(P)-bd_dom_sf"/>
</dbReference>
<evidence type="ECO:0000256" key="1">
    <source>
        <dbReference type="ARBA" id="ARBA00006484"/>
    </source>
</evidence>
<dbReference type="KEGG" id="vgo:GJW-30_1_01773"/>
<protein>
    <submittedName>
        <fullName evidence="3">Glucose 1-dehydrogenase 2</fullName>
        <ecNumber evidence="3">1.1.1.47</ecNumber>
    </submittedName>
</protein>
<dbReference type="PRINTS" id="PR00081">
    <property type="entry name" value="GDHRDH"/>
</dbReference>
<dbReference type="AlphaFoldDB" id="A0A0S3PTF8"/>
<name>A0A0S3PTF8_9BRAD</name>
<dbReference type="EMBL" id="AP014946">
    <property type="protein sequence ID" value="BAT59242.1"/>
    <property type="molecule type" value="Genomic_DNA"/>
</dbReference>
<dbReference type="EC" id="1.1.1.47" evidence="3"/>
<sequence length="255" mass="26241">MVSSVSGIALVTGGARRIGGAISLALAKAGSAVVIHTHRPDTAADDMVRSIVANGGRAATITGELADADGPARLIADAAKTFGAPTLLVNSASTFESDALGTLTAEAWDRQLAVNLRAPIFLAQAFAATLPQDQTGCIINITDQRARKIVPRHFSYSLAKSALETATIMLAQALAPRIRVNAVAPGPTAASTRQDADAFRRQQQSLPLGDGPDADAIAAAVVYLAGARHISGETIAVDGGQHIAWQTPDAFGDDE</sequence>